<gene>
    <name evidence="1" type="ORF">SOASR030_01190</name>
</gene>
<dbReference type="AlphaFoldDB" id="A0AAV5MX31"/>
<accession>A0AAV5MX31</accession>
<proteinExistence type="predicted"/>
<evidence type="ECO:0000313" key="1">
    <source>
        <dbReference type="EMBL" id="GKX54007.1"/>
    </source>
</evidence>
<dbReference type="Proteomes" id="UP001058124">
    <property type="component" value="Unassembled WGS sequence"/>
</dbReference>
<name>A0AAV5MX31_9GAMM</name>
<protein>
    <submittedName>
        <fullName evidence="1">Uncharacterized protein</fullName>
    </submittedName>
</protein>
<comment type="caution">
    <text evidence="1">The sequence shown here is derived from an EMBL/GenBank/DDBJ whole genome shotgun (WGS) entry which is preliminary data.</text>
</comment>
<dbReference type="EMBL" id="BRLH01000001">
    <property type="protein sequence ID" value="GKX54007.1"/>
    <property type="molecule type" value="Genomic_DNA"/>
</dbReference>
<evidence type="ECO:0000313" key="2">
    <source>
        <dbReference type="Proteomes" id="UP001058124"/>
    </source>
</evidence>
<sequence length="153" mass="16433">MATIPNQTHPLLSIPLSAAADFIALADCCERFAEALTESDDPALRIALCGRLAASLTWLRVTLDDPIPAHLIERLTADALPVSSPGFEPDSERLCAYGLALAQLLSSRTLPPDMEQTLSELLFGLVCQLVDGLNAPRWVRTADGVTPISEEPL</sequence>
<dbReference type="RefSeq" id="WP_027275972.1">
    <property type="nucleotide sequence ID" value="NZ_BRLH01000001.1"/>
</dbReference>
<reference evidence="1" key="1">
    <citation type="submission" date="2022-06" db="EMBL/GenBank/DDBJ databases">
        <title>Draft genome sequences of Leminorella grimontii str. JCM5902.</title>
        <authorList>
            <person name="Wakabayashi Y."/>
            <person name="Kojima K."/>
        </authorList>
    </citation>
    <scope>NUCLEOTIDE SEQUENCE</scope>
    <source>
        <strain evidence="1">JCM 5902</strain>
    </source>
</reference>
<keyword evidence="2" id="KW-1185">Reference proteome</keyword>
<organism evidence="1 2">
    <name type="scientific">Leminorella grimontii</name>
    <dbReference type="NCBI Taxonomy" id="82981"/>
    <lineage>
        <taxon>Bacteria</taxon>
        <taxon>Pseudomonadati</taxon>
        <taxon>Pseudomonadota</taxon>
        <taxon>Gammaproteobacteria</taxon>
        <taxon>Enterobacterales</taxon>
        <taxon>Budviciaceae</taxon>
        <taxon>Leminorella</taxon>
    </lineage>
</organism>